<dbReference type="InterPro" id="IPR045000">
    <property type="entry name" value="TR"/>
</dbReference>
<evidence type="ECO:0000256" key="5">
    <source>
        <dbReference type="RuleBase" id="RU000363"/>
    </source>
</evidence>
<dbReference type="FunCoup" id="A0A2G5DB41">
    <property type="interactions" value="475"/>
</dbReference>
<dbReference type="Pfam" id="PF13561">
    <property type="entry name" value="adh_short_C2"/>
    <property type="match status" value="1"/>
</dbReference>
<feature type="transmembrane region" description="Helical" evidence="6">
    <location>
        <begin position="211"/>
        <end position="232"/>
    </location>
</feature>
<dbReference type="PROSITE" id="PS00061">
    <property type="entry name" value="ADH_SHORT"/>
    <property type="match status" value="1"/>
</dbReference>
<dbReference type="PRINTS" id="PR00081">
    <property type="entry name" value="GDHRDH"/>
</dbReference>
<dbReference type="Proteomes" id="UP000230069">
    <property type="component" value="Unassembled WGS sequence"/>
</dbReference>
<keyword evidence="6" id="KW-0812">Transmembrane</keyword>
<dbReference type="EMBL" id="KZ305042">
    <property type="protein sequence ID" value="PIA40447.1"/>
    <property type="molecule type" value="Genomic_DNA"/>
</dbReference>
<evidence type="ECO:0000256" key="4">
    <source>
        <dbReference type="ARBA" id="ARBA00071098"/>
    </source>
</evidence>
<sequence>MEEGKTEKRWSLIGTTALVTGGTKGIGHAIVEELAGLGAIIHTCSRNETELNQALNQWTELGFQVTGSVCDVSVRAEREKLMEDVSSVFKGKLNIFVSNAGTNITKPTEEHTQEDFTFMMTTNFEAAYHFCQIAYPLLKASGNGSIVFISSIAGVSGFDAGSIYAATKGAINQVTKNLACEWAKDNIRTNSIAPGLIRTAMTEQVSILQHMQIYVVMNFLHIILTFSFLQAFKSEHFMNKFNSLTPLRRTGEPKDVSSLVAFLCLPAASYITGQIICVDGGITVNGSFSTGS</sequence>
<evidence type="ECO:0000313" key="8">
    <source>
        <dbReference type="Proteomes" id="UP000230069"/>
    </source>
</evidence>
<dbReference type="GO" id="GO:0120529">
    <property type="term" value="F:secoisolariciresinol dehydrogenase activity"/>
    <property type="evidence" value="ECO:0007669"/>
    <property type="project" value="UniProtKB-EC"/>
</dbReference>
<evidence type="ECO:0000313" key="7">
    <source>
        <dbReference type="EMBL" id="PIA40447.1"/>
    </source>
</evidence>
<organism evidence="7 8">
    <name type="scientific">Aquilegia coerulea</name>
    <name type="common">Rocky mountain columbine</name>
    <dbReference type="NCBI Taxonomy" id="218851"/>
    <lineage>
        <taxon>Eukaryota</taxon>
        <taxon>Viridiplantae</taxon>
        <taxon>Streptophyta</taxon>
        <taxon>Embryophyta</taxon>
        <taxon>Tracheophyta</taxon>
        <taxon>Spermatophyta</taxon>
        <taxon>Magnoliopsida</taxon>
        <taxon>Ranunculales</taxon>
        <taxon>Ranunculaceae</taxon>
        <taxon>Thalictroideae</taxon>
        <taxon>Aquilegia</taxon>
    </lineage>
</organism>
<dbReference type="AlphaFoldDB" id="A0A2G5DB41"/>
<evidence type="ECO:0000256" key="6">
    <source>
        <dbReference type="SAM" id="Phobius"/>
    </source>
</evidence>
<reference evidence="7 8" key="1">
    <citation type="submission" date="2017-09" db="EMBL/GenBank/DDBJ databases">
        <title>WGS assembly of Aquilegia coerulea Goldsmith.</title>
        <authorList>
            <person name="Hodges S."/>
            <person name="Kramer E."/>
            <person name="Nordborg M."/>
            <person name="Tomkins J."/>
            <person name="Borevitz J."/>
            <person name="Derieg N."/>
            <person name="Yan J."/>
            <person name="Mihaltcheva S."/>
            <person name="Hayes R.D."/>
            <person name="Rokhsar D."/>
        </authorList>
    </citation>
    <scope>NUCLEOTIDE SEQUENCE [LARGE SCALE GENOMIC DNA]</scope>
    <source>
        <strain evidence="8">cv. Goldsmith</strain>
    </source>
</reference>
<dbReference type="Pfam" id="PF00106">
    <property type="entry name" value="adh_short"/>
    <property type="match status" value="1"/>
</dbReference>
<protein>
    <recommendedName>
        <fullName evidence="4">Secoisolariciresinol dehydrogenase</fullName>
        <ecNumber evidence="3">1.1.1.331</ecNumber>
    </recommendedName>
</protein>
<gene>
    <name evidence="7" type="ORF">AQUCO_02500271v1</name>
</gene>
<dbReference type="InterPro" id="IPR020904">
    <property type="entry name" value="Sc_DH/Rdtase_CS"/>
</dbReference>
<evidence type="ECO:0000256" key="2">
    <source>
        <dbReference type="ARBA" id="ARBA00023002"/>
    </source>
</evidence>
<dbReference type="InterPro" id="IPR002347">
    <property type="entry name" value="SDR_fam"/>
</dbReference>
<accession>A0A2G5DB41</accession>
<dbReference type="EC" id="1.1.1.331" evidence="3"/>
<dbReference type="PANTHER" id="PTHR42898">
    <property type="entry name" value="TROPINONE REDUCTASE"/>
    <property type="match status" value="1"/>
</dbReference>
<dbReference type="InParanoid" id="A0A2G5DB41"/>
<dbReference type="PANTHER" id="PTHR42898:SF6">
    <property type="entry name" value="NADP-DEPENDENT MANNITOL DEHYDROGENASE"/>
    <property type="match status" value="1"/>
</dbReference>
<proteinExistence type="inferred from homology"/>
<dbReference type="Gene3D" id="3.40.50.720">
    <property type="entry name" value="NAD(P)-binding Rossmann-like Domain"/>
    <property type="match status" value="1"/>
</dbReference>
<keyword evidence="6" id="KW-1133">Transmembrane helix</keyword>
<dbReference type="PRINTS" id="PR00080">
    <property type="entry name" value="SDRFAMILY"/>
</dbReference>
<evidence type="ECO:0000256" key="1">
    <source>
        <dbReference type="ARBA" id="ARBA00022857"/>
    </source>
</evidence>
<keyword evidence="8" id="KW-1185">Reference proteome</keyword>
<name>A0A2G5DB41_AQUCA</name>
<comment type="similarity">
    <text evidence="5">Belongs to the short-chain dehydrogenases/reductases (SDR) family.</text>
</comment>
<keyword evidence="1" id="KW-0521">NADP</keyword>
<dbReference type="GO" id="GO:0009807">
    <property type="term" value="P:lignan biosynthetic process"/>
    <property type="evidence" value="ECO:0007669"/>
    <property type="project" value="UniProtKB-ARBA"/>
</dbReference>
<evidence type="ECO:0000256" key="3">
    <source>
        <dbReference type="ARBA" id="ARBA00066949"/>
    </source>
</evidence>
<dbReference type="FunFam" id="3.40.50.720:FF:000084">
    <property type="entry name" value="Short-chain dehydrogenase reductase"/>
    <property type="match status" value="1"/>
</dbReference>
<keyword evidence="6" id="KW-0472">Membrane</keyword>
<dbReference type="OrthoDB" id="417891at2759"/>
<keyword evidence="2" id="KW-0560">Oxidoreductase</keyword>
<dbReference type="InterPro" id="IPR036291">
    <property type="entry name" value="NAD(P)-bd_dom_sf"/>
</dbReference>
<dbReference type="STRING" id="218851.A0A2G5DB41"/>
<dbReference type="SUPFAM" id="SSF51735">
    <property type="entry name" value="NAD(P)-binding Rossmann-fold domains"/>
    <property type="match status" value="1"/>
</dbReference>